<accession>A0A934N922</accession>
<comment type="caution">
    <text evidence="2">The sequence shown here is derived from an EMBL/GenBank/DDBJ whole genome shotgun (WGS) entry which is preliminary data.</text>
</comment>
<dbReference type="Pfam" id="PF12802">
    <property type="entry name" value="MarR_2"/>
    <property type="match status" value="1"/>
</dbReference>
<dbReference type="SUPFAM" id="SSF46785">
    <property type="entry name" value="Winged helix' DNA-binding domain"/>
    <property type="match status" value="1"/>
</dbReference>
<dbReference type="GO" id="GO:0006355">
    <property type="term" value="P:regulation of DNA-templated transcription"/>
    <property type="evidence" value="ECO:0007669"/>
    <property type="project" value="UniProtKB-ARBA"/>
</dbReference>
<dbReference type="InterPro" id="IPR036388">
    <property type="entry name" value="WH-like_DNA-bd_sf"/>
</dbReference>
<feature type="domain" description="HTH marR-type" evidence="1">
    <location>
        <begin position="8"/>
        <end position="144"/>
    </location>
</feature>
<reference evidence="2" key="1">
    <citation type="submission" date="2020-10" db="EMBL/GenBank/DDBJ databases">
        <title>Ca. Dormibacterota MAGs.</title>
        <authorList>
            <person name="Montgomery K."/>
        </authorList>
    </citation>
    <scope>NUCLEOTIDE SEQUENCE [LARGE SCALE GENOMIC DNA]</scope>
    <source>
        <strain evidence="2">SC8812_S17_10</strain>
    </source>
</reference>
<gene>
    <name evidence="2" type="ORF">JF922_18485</name>
</gene>
<dbReference type="PRINTS" id="PR00598">
    <property type="entry name" value="HTHMARR"/>
</dbReference>
<evidence type="ECO:0000313" key="3">
    <source>
        <dbReference type="Proteomes" id="UP000612893"/>
    </source>
</evidence>
<name>A0A934N922_9BACT</name>
<dbReference type="Gene3D" id="1.10.10.10">
    <property type="entry name" value="Winged helix-like DNA-binding domain superfamily/Winged helix DNA-binding domain"/>
    <property type="match status" value="1"/>
</dbReference>
<evidence type="ECO:0000313" key="2">
    <source>
        <dbReference type="EMBL" id="MBJ7600051.1"/>
    </source>
</evidence>
<dbReference type="SMART" id="SM00347">
    <property type="entry name" value="HTH_MARR"/>
    <property type="match status" value="1"/>
</dbReference>
<dbReference type="PANTHER" id="PTHR33164">
    <property type="entry name" value="TRANSCRIPTIONAL REGULATOR, MARR FAMILY"/>
    <property type="match status" value="1"/>
</dbReference>
<proteinExistence type="predicted"/>
<dbReference type="EMBL" id="JAEKNR010000184">
    <property type="protein sequence ID" value="MBJ7600051.1"/>
    <property type="molecule type" value="Genomic_DNA"/>
</dbReference>
<dbReference type="RefSeq" id="WP_338203733.1">
    <property type="nucleotide sequence ID" value="NZ_JAEKNR010000184.1"/>
</dbReference>
<dbReference type="Proteomes" id="UP000612893">
    <property type="component" value="Unassembled WGS sequence"/>
</dbReference>
<sequence>MERQLRDHLELWERLIRAHSRIVGRLEEEMESAQGLSLRWYEVLLHLSRAPGGAMRMQDLAELALQSKSGLTRVVDRMEAAGLVTRQICPSDRRGVLAVITPEGRRRFRPAARVHVRGIERHFGRHLGASEPGSLRSLVDRLLEAQVVDRSPVY</sequence>
<dbReference type="AlphaFoldDB" id="A0A934N922"/>
<protein>
    <submittedName>
        <fullName evidence="2">MarR family transcriptional regulator</fullName>
    </submittedName>
</protein>
<evidence type="ECO:0000259" key="1">
    <source>
        <dbReference type="PROSITE" id="PS50995"/>
    </source>
</evidence>
<dbReference type="InterPro" id="IPR000835">
    <property type="entry name" value="HTH_MarR-typ"/>
</dbReference>
<dbReference type="PANTHER" id="PTHR33164:SF99">
    <property type="entry name" value="MARR FAMILY REGULATORY PROTEIN"/>
    <property type="match status" value="1"/>
</dbReference>
<dbReference type="InterPro" id="IPR036390">
    <property type="entry name" value="WH_DNA-bd_sf"/>
</dbReference>
<dbReference type="PROSITE" id="PS50995">
    <property type="entry name" value="HTH_MARR_2"/>
    <property type="match status" value="1"/>
</dbReference>
<dbReference type="InterPro" id="IPR039422">
    <property type="entry name" value="MarR/SlyA-like"/>
</dbReference>
<organism evidence="2 3">
    <name type="scientific">Candidatus Nephthysia bennettiae</name>
    <dbReference type="NCBI Taxonomy" id="3127016"/>
    <lineage>
        <taxon>Bacteria</taxon>
        <taxon>Bacillati</taxon>
        <taxon>Candidatus Dormiibacterota</taxon>
        <taxon>Candidatus Dormibacteria</taxon>
        <taxon>Candidatus Dormibacterales</taxon>
        <taxon>Candidatus Dormibacteraceae</taxon>
        <taxon>Candidatus Nephthysia</taxon>
    </lineage>
</organism>
<keyword evidence="3" id="KW-1185">Reference proteome</keyword>